<organism evidence="1">
    <name type="scientific">Amphimedon queenslandica</name>
    <name type="common">Sponge</name>
    <dbReference type="NCBI Taxonomy" id="400682"/>
    <lineage>
        <taxon>Eukaryota</taxon>
        <taxon>Metazoa</taxon>
        <taxon>Porifera</taxon>
        <taxon>Demospongiae</taxon>
        <taxon>Heteroscleromorpha</taxon>
        <taxon>Haplosclerida</taxon>
        <taxon>Niphatidae</taxon>
        <taxon>Amphimedon</taxon>
    </lineage>
</organism>
<dbReference type="AlphaFoldDB" id="A0A1X7U4M8"/>
<proteinExistence type="predicted"/>
<dbReference type="STRING" id="400682.A0A1X7U4M8"/>
<evidence type="ECO:0000313" key="1">
    <source>
        <dbReference type="EnsemblMetazoa" id="Aqu2.1.22416_001"/>
    </source>
</evidence>
<dbReference type="InParanoid" id="A0A1X7U4M8"/>
<name>A0A1X7U4M8_AMPQE</name>
<reference evidence="1" key="1">
    <citation type="submission" date="2017-05" db="UniProtKB">
        <authorList>
            <consortium name="EnsemblMetazoa"/>
        </authorList>
    </citation>
    <scope>IDENTIFICATION</scope>
</reference>
<sequence>ETYSYNDPITELIDCLFVKYDFNAAQDRLNECEKCLVLVAAIGFIITVTTTVSGKEICCLELDCKNNVSESDDCCSIPGIKSYIIFSGNLVMYCYECK</sequence>
<accession>A0A1X7U4M8</accession>
<protein>
    <submittedName>
        <fullName evidence="1">Uncharacterized protein</fullName>
    </submittedName>
</protein>
<dbReference type="EnsemblMetazoa" id="Aqu2.1.22416_001">
    <property type="protein sequence ID" value="Aqu2.1.22416_001"/>
    <property type="gene ID" value="Aqu2.1.22416"/>
</dbReference>